<dbReference type="Pfam" id="PF26520">
    <property type="entry name" value="MftB_chaperone"/>
    <property type="match status" value="1"/>
</dbReference>
<reference evidence="1 2" key="1">
    <citation type="submission" date="2024-07" db="EMBL/GenBank/DDBJ databases">
        <authorList>
            <person name="Lee S."/>
            <person name="Kang M."/>
        </authorList>
    </citation>
    <scope>NUCLEOTIDE SEQUENCE [LARGE SCALE GENOMIC DNA]</scope>
    <source>
        <strain evidence="1 2">DS6</strain>
    </source>
</reference>
<dbReference type="InterPro" id="IPR023850">
    <property type="entry name" value="MftB"/>
</dbReference>
<evidence type="ECO:0000313" key="2">
    <source>
        <dbReference type="Proteomes" id="UP001556631"/>
    </source>
</evidence>
<dbReference type="EMBL" id="JBFPJR010000004">
    <property type="protein sequence ID" value="MEX0426578.1"/>
    <property type="molecule type" value="Genomic_DNA"/>
</dbReference>
<dbReference type="NCBIfam" id="TIGR03967">
    <property type="entry name" value="mycofact_MftB"/>
    <property type="match status" value="1"/>
</dbReference>
<accession>A0ABV3SUH3</accession>
<dbReference type="RefSeq" id="WP_367991302.1">
    <property type="nucleotide sequence ID" value="NZ_JBFPJR010000004.1"/>
</dbReference>
<comment type="caution">
    <text evidence="1">The sequence shown here is derived from an EMBL/GenBank/DDBJ whole genome shotgun (WGS) entry which is preliminary data.</text>
</comment>
<name>A0ABV3SUH3_9ACTN</name>
<proteinExistence type="predicted"/>
<keyword evidence="2" id="KW-1185">Reference proteome</keyword>
<evidence type="ECO:0000313" key="1">
    <source>
        <dbReference type="EMBL" id="MEX0426578.1"/>
    </source>
</evidence>
<gene>
    <name evidence="1" type="primary">mftB</name>
    <name evidence="1" type="ORF">AB3X52_03025</name>
</gene>
<protein>
    <submittedName>
        <fullName evidence="1">Mycofactocin biosynthesis chaperone MftB</fullName>
    </submittedName>
</protein>
<dbReference type="Proteomes" id="UP001556631">
    <property type="component" value="Unassembled WGS sequence"/>
</dbReference>
<sequence>MSEADTLVSVTDGWELSPSVALRPEPFGALAYHFGNRKLTFLKTPALVTLVRALGDAPDVAAAMDAAGVPEQQRPAYLAALTGLARTDMIRPRTEPGSGAERRAS</sequence>
<organism evidence="1 2">
    <name type="scientific">Nocardioides eburneus</name>
    <dbReference type="NCBI Taxonomy" id="3231482"/>
    <lineage>
        <taxon>Bacteria</taxon>
        <taxon>Bacillati</taxon>
        <taxon>Actinomycetota</taxon>
        <taxon>Actinomycetes</taxon>
        <taxon>Propionibacteriales</taxon>
        <taxon>Nocardioidaceae</taxon>
        <taxon>Nocardioides</taxon>
    </lineage>
</organism>